<feature type="DNA-binding region" description="OmpR/PhoB-type" evidence="2">
    <location>
        <begin position="19"/>
        <end position="124"/>
    </location>
</feature>
<dbReference type="InterPro" id="IPR016032">
    <property type="entry name" value="Sig_transdc_resp-reg_C-effctor"/>
</dbReference>
<evidence type="ECO:0000256" key="4">
    <source>
        <dbReference type="SAM" id="Phobius"/>
    </source>
</evidence>
<keyword evidence="4" id="KW-0812">Transmembrane</keyword>
<evidence type="ECO:0000256" key="1">
    <source>
        <dbReference type="ARBA" id="ARBA00023125"/>
    </source>
</evidence>
<dbReference type="CDD" id="cd00383">
    <property type="entry name" value="trans_reg_C"/>
    <property type="match status" value="1"/>
</dbReference>
<dbReference type="GO" id="GO:0006355">
    <property type="term" value="P:regulation of DNA-templated transcription"/>
    <property type="evidence" value="ECO:0007669"/>
    <property type="project" value="InterPro"/>
</dbReference>
<evidence type="ECO:0000256" key="3">
    <source>
        <dbReference type="SAM" id="MobiDB-lite"/>
    </source>
</evidence>
<organism evidence="6 7">
    <name type="scientific">Zestomonas carbonaria</name>
    <dbReference type="NCBI Taxonomy" id="2762745"/>
    <lineage>
        <taxon>Bacteria</taxon>
        <taxon>Pseudomonadati</taxon>
        <taxon>Pseudomonadota</taxon>
        <taxon>Gammaproteobacteria</taxon>
        <taxon>Pseudomonadales</taxon>
        <taxon>Pseudomonadaceae</taxon>
        <taxon>Zestomonas</taxon>
    </lineage>
</organism>
<keyword evidence="1 2" id="KW-0238">DNA-binding</keyword>
<evidence type="ECO:0000313" key="6">
    <source>
        <dbReference type="EMBL" id="CAD5110225.1"/>
    </source>
</evidence>
<dbReference type="PROSITE" id="PS51755">
    <property type="entry name" value="OMPR_PHOB"/>
    <property type="match status" value="1"/>
</dbReference>
<dbReference type="RefSeq" id="WP_187673536.1">
    <property type="nucleotide sequence ID" value="NZ_CAJFCI010000082.1"/>
</dbReference>
<sequence>MNISTAALAPEPSTASVACQAIRTGHDDCHARFYPARYQLVLSRAGHEEKVELGYSGSRLLERLLQAPGTVVSREELMSFAWSDRVVGQGSLNQQIYTLRQVLGDEKKREIIQTLPRRGYMLNPHFLGPLPEDEVEPEASDALPPPIAPVPSPAPPAEIRRPWSPLLAIAALLPLGLVLLALLAYKLLGDPRTYSNEVRIGNALITYIEQDEAPLRQLILDTRELTTRIASLAEQPVELILSKSADFYQLLCMRANGDVRWLMTQESQLSAVDDTMLRRCLP</sequence>
<name>A0A7U7ETK5_9GAMM</name>
<evidence type="ECO:0000256" key="2">
    <source>
        <dbReference type="PROSITE-ProRule" id="PRU01091"/>
    </source>
</evidence>
<feature type="domain" description="OmpR/PhoB-type" evidence="5">
    <location>
        <begin position="19"/>
        <end position="124"/>
    </location>
</feature>
<dbReference type="GO" id="GO:0003677">
    <property type="term" value="F:DNA binding"/>
    <property type="evidence" value="ECO:0007669"/>
    <property type="project" value="UniProtKB-UniRule"/>
</dbReference>
<protein>
    <recommendedName>
        <fullName evidence="5">OmpR/PhoB-type domain-containing protein</fullName>
    </recommendedName>
</protein>
<keyword evidence="4" id="KW-0472">Membrane</keyword>
<evidence type="ECO:0000259" key="5">
    <source>
        <dbReference type="PROSITE" id="PS51755"/>
    </source>
</evidence>
<evidence type="ECO:0000313" key="7">
    <source>
        <dbReference type="Proteomes" id="UP000583387"/>
    </source>
</evidence>
<feature type="transmembrane region" description="Helical" evidence="4">
    <location>
        <begin position="163"/>
        <end position="185"/>
    </location>
</feature>
<proteinExistence type="predicted"/>
<dbReference type="Pfam" id="PF00486">
    <property type="entry name" value="Trans_reg_C"/>
    <property type="match status" value="1"/>
</dbReference>
<dbReference type="GO" id="GO:0000160">
    <property type="term" value="P:phosphorelay signal transduction system"/>
    <property type="evidence" value="ECO:0007669"/>
    <property type="project" value="InterPro"/>
</dbReference>
<keyword evidence="4" id="KW-1133">Transmembrane helix</keyword>
<reference evidence="6 7" key="1">
    <citation type="submission" date="2020-08" db="EMBL/GenBank/DDBJ databases">
        <authorList>
            <person name="Criscuolo A."/>
        </authorList>
    </citation>
    <scope>NUCLEOTIDE SEQUENCE [LARGE SCALE GENOMIC DNA]</scope>
    <source>
        <strain evidence="6">CIP111764</strain>
    </source>
</reference>
<keyword evidence="7" id="KW-1185">Reference proteome</keyword>
<dbReference type="EMBL" id="CAJFCI010000082">
    <property type="protein sequence ID" value="CAD5110225.1"/>
    <property type="molecule type" value="Genomic_DNA"/>
</dbReference>
<dbReference type="Gene3D" id="1.10.10.10">
    <property type="entry name" value="Winged helix-like DNA-binding domain superfamily/Winged helix DNA-binding domain"/>
    <property type="match status" value="1"/>
</dbReference>
<accession>A0A7U7ETK5</accession>
<dbReference type="SUPFAM" id="SSF46894">
    <property type="entry name" value="C-terminal effector domain of the bipartite response regulators"/>
    <property type="match status" value="1"/>
</dbReference>
<dbReference type="InterPro" id="IPR001867">
    <property type="entry name" value="OmpR/PhoB-type_DNA-bd"/>
</dbReference>
<feature type="compositionally biased region" description="Pro residues" evidence="3">
    <location>
        <begin position="143"/>
        <end position="155"/>
    </location>
</feature>
<dbReference type="InterPro" id="IPR036388">
    <property type="entry name" value="WH-like_DNA-bd_sf"/>
</dbReference>
<gene>
    <name evidence="6" type="ORF">PSEWESI4_04543</name>
</gene>
<feature type="region of interest" description="Disordered" evidence="3">
    <location>
        <begin position="133"/>
        <end position="155"/>
    </location>
</feature>
<dbReference type="AlphaFoldDB" id="A0A7U7ETK5"/>
<dbReference type="SMART" id="SM00862">
    <property type="entry name" value="Trans_reg_C"/>
    <property type="match status" value="1"/>
</dbReference>
<dbReference type="Proteomes" id="UP000583387">
    <property type="component" value="Unassembled WGS sequence"/>
</dbReference>
<comment type="caution">
    <text evidence="6">The sequence shown here is derived from an EMBL/GenBank/DDBJ whole genome shotgun (WGS) entry which is preliminary data.</text>
</comment>